<sequence>MELTERIDLLVKLGTYMKGNDQEWIHAKEQAYIRNSWFTPEFINLSIKNISELYLQKDALIEWINQYPTLKSQPTQPKTIGIVMAGNIPLVGFHDFLCVFISGHKCRIKLSSKDEIILKHLVDKLSEWSPQLKEQIEFAEMLKNCDAYIATGSNSSAGYFEYYFGKYPHIIRRNRTSAAILNGDETTEELERLADDIFLYFGLGCRNVTKLYVPEQYDFAPLIQVLKKYDYLAEHHKYKNNYDYNLALHILNKKYYMSTAALLLIEDANLFSPAGQVHYEYYANREALLSQLSSNESVQCIVGKGGIPFGMAQHPSLNDYADGVDTMQWIEDLS</sequence>
<dbReference type="RefSeq" id="WP_330974260.1">
    <property type="nucleotide sequence ID" value="NZ_JAZGLY010000003.1"/>
</dbReference>
<evidence type="ECO:0000313" key="2">
    <source>
        <dbReference type="EMBL" id="MEE6186850.1"/>
    </source>
</evidence>
<protein>
    <submittedName>
        <fullName evidence="2">Acyl-CoA reductase</fullName>
    </submittedName>
</protein>
<dbReference type="InterPro" id="IPR008670">
    <property type="entry name" value="CoA_reduct_LuxC"/>
</dbReference>
<reference evidence="2 3" key="1">
    <citation type="submission" date="2024-01" db="EMBL/GenBank/DDBJ databases">
        <title>Niabella digestum sp. nov., isolated from waste digestion system.</title>
        <authorList>
            <person name="Zhang L."/>
        </authorList>
    </citation>
    <scope>NUCLEOTIDE SEQUENCE [LARGE SCALE GENOMIC DNA]</scope>
    <source>
        <strain evidence="2 3">A18</strain>
    </source>
</reference>
<name>A0ABU7RFS7_9BACT</name>
<evidence type="ECO:0000313" key="3">
    <source>
        <dbReference type="Proteomes" id="UP001357452"/>
    </source>
</evidence>
<dbReference type="Pfam" id="PF05893">
    <property type="entry name" value="LuxC"/>
    <property type="match status" value="1"/>
</dbReference>
<dbReference type="Proteomes" id="UP001357452">
    <property type="component" value="Unassembled WGS sequence"/>
</dbReference>
<dbReference type="EMBL" id="JAZGLY010000003">
    <property type="protein sequence ID" value="MEE6186850.1"/>
    <property type="molecule type" value="Genomic_DNA"/>
</dbReference>
<accession>A0ABU7RFS7</accession>
<comment type="caution">
    <text evidence="2">The sequence shown here is derived from an EMBL/GenBank/DDBJ whole genome shotgun (WGS) entry which is preliminary data.</text>
</comment>
<organism evidence="2 3">
    <name type="scientific">Niabella digestorum</name>
    <dbReference type="NCBI Taxonomy" id="3117701"/>
    <lineage>
        <taxon>Bacteria</taxon>
        <taxon>Pseudomonadati</taxon>
        <taxon>Bacteroidota</taxon>
        <taxon>Chitinophagia</taxon>
        <taxon>Chitinophagales</taxon>
        <taxon>Chitinophagaceae</taxon>
        <taxon>Niabella</taxon>
    </lineage>
</organism>
<proteinExistence type="predicted"/>
<gene>
    <name evidence="2" type="ORF">V2H41_06140</name>
</gene>
<keyword evidence="1" id="KW-0521">NADP</keyword>
<evidence type="ECO:0000256" key="1">
    <source>
        <dbReference type="ARBA" id="ARBA00022857"/>
    </source>
</evidence>
<keyword evidence="3" id="KW-1185">Reference proteome</keyword>